<dbReference type="GO" id="GO:0017069">
    <property type="term" value="F:snRNA binding"/>
    <property type="evidence" value="ECO:0007669"/>
    <property type="project" value="TreeGrafter"/>
</dbReference>
<keyword evidence="3 6" id="KW-0808">Transferase</keyword>
<dbReference type="InterPro" id="IPR010675">
    <property type="entry name" value="Bin3_C"/>
</dbReference>
<evidence type="ECO:0000256" key="3">
    <source>
        <dbReference type="ARBA" id="ARBA00022679"/>
    </source>
</evidence>
<feature type="domain" description="Bin3-type SAM" evidence="8">
    <location>
        <begin position="135"/>
        <end position="587"/>
    </location>
</feature>
<keyword evidence="4 5" id="KW-0949">S-adenosyl-L-methionine</keyword>
<reference evidence="10" key="4">
    <citation type="journal article" date="2015" name="PLoS ONE">
        <title>Comprehensive Evaluation of Toxoplasma gondii VEG and Neospora caninum LIV Genomes with Tachyzoite Stage Transcriptome and Proteome Defines Novel Transcript Features.</title>
        <authorList>
            <person name="Ramaprasad A."/>
            <person name="Mourier T."/>
            <person name="Naeem R."/>
            <person name="Malas T.B."/>
            <person name="Moussa E."/>
            <person name="Panigrahi A."/>
            <person name="Vermont S.J."/>
            <person name="Otto T.D."/>
            <person name="Wastling J."/>
            <person name="Pain A."/>
        </authorList>
    </citation>
    <scope>NUCLEOTIDE SEQUENCE</scope>
    <source>
        <strain evidence="10">Liverpool</strain>
    </source>
</reference>
<dbReference type="GeneID" id="13443353"/>
<dbReference type="InterPro" id="IPR039772">
    <property type="entry name" value="Bin3-like"/>
</dbReference>
<accession>F0VJ74</accession>
<dbReference type="Pfam" id="PF06859">
    <property type="entry name" value="Bin3"/>
    <property type="match status" value="1"/>
</dbReference>
<dbReference type="OrthoDB" id="540004at2759"/>
<reference evidence="9" key="1">
    <citation type="submission" date="2011-02" db="EMBL/GenBank/DDBJ databases">
        <authorList>
            <person name="Aslett M."/>
        </authorList>
    </citation>
    <scope>NUCLEOTIDE SEQUENCE</scope>
    <source>
        <strain evidence="9">Liverpool</strain>
    </source>
</reference>
<feature type="region of interest" description="Disordered" evidence="7">
    <location>
        <begin position="655"/>
        <end position="676"/>
    </location>
</feature>
<evidence type="ECO:0000256" key="1">
    <source>
        <dbReference type="ARBA" id="ARBA00008361"/>
    </source>
</evidence>
<dbReference type="RefSeq" id="XP_003883817.1">
    <property type="nucleotide sequence ID" value="XM_003883768.1"/>
</dbReference>
<feature type="compositionally biased region" description="Basic and acidic residues" evidence="7">
    <location>
        <begin position="660"/>
        <end position="676"/>
    </location>
</feature>
<feature type="compositionally biased region" description="Polar residues" evidence="7">
    <location>
        <begin position="1"/>
        <end position="10"/>
    </location>
</feature>
<evidence type="ECO:0000313" key="11">
    <source>
        <dbReference type="Proteomes" id="UP000007494"/>
    </source>
</evidence>
<evidence type="ECO:0000256" key="4">
    <source>
        <dbReference type="ARBA" id="ARBA00022691"/>
    </source>
</evidence>
<feature type="region of interest" description="Disordered" evidence="7">
    <location>
        <begin position="235"/>
        <end position="326"/>
    </location>
</feature>
<organism evidence="9 11">
    <name type="scientific">Neospora caninum (strain Liverpool)</name>
    <dbReference type="NCBI Taxonomy" id="572307"/>
    <lineage>
        <taxon>Eukaryota</taxon>
        <taxon>Sar</taxon>
        <taxon>Alveolata</taxon>
        <taxon>Apicomplexa</taxon>
        <taxon>Conoidasida</taxon>
        <taxon>Coccidia</taxon>
        <taxon>Eucoccidiorida</taxon>
        <taxon>Eimeriorina</taxon>
        <taxon>Sarcocystidae</taxon>
        <taxon>Neospora</taxon>
    </lineage>
</organism>
<dbReference type="Proteomes" id="UP000007494">
    <property type="component" value="Chromosome VIII"/>
</dbReference>
<dbReference type="InterPro" id="IPR024160">
    <property type="entry name" value="BIN3_SAM-bd_dom"/>
</dbReference>
<dbReference type="Gene3D" id="3.40.50.150">
    <property type="entry name" value="Vaccinia Virus protein VP39"/>
    <property type="match status" value="2"/>
</dbReference>
<sequence length="791" mass="85859">MPTAGNSTELQGGREARGSVGNPVEHAPNGHGFQSNKLSSDEYGEIFSSRRKRKCLHGNFPAYYAGRRAFVRSHTRSQQRSVHMDWPADGGCGLTGRSSFERRMRSPSMKPGDNSGTDPSTSDSKTGHDLIRGIDPRLDAVLSSHGNRFFEGKDVLDIGCNAGSLCLAIGGLLRARSVTGMDIDGDLVRLANSAVAELREMELRAHFLRSTLTLEKTLESAAAYRTGTGTPATCVSDLSPPLGNKDKRANADAGKRFTWRHPAKPGRDLSTASAVQAHAPTKTGLDNGCEEDKGVDGVPHGSREIPESAGNATLKQPGAGGLTRSPGPYFSRVFGRVLWNELVAEATTRDLSDCGSTSISLRKAVRLTKQANESHVASSLESGSTEIAASAGNSNCISASPDRNPIFPFNVYFRSSDIVEGVTSHSSTAPVEDGRELASPLESRQCFCEILRHVRRAAGVLPEPALLRPGSFDVVLCFSVTKWIHLHHGDRGILVLFSRLHTLLKPDGILLLEPQDWASYRRARRLSCAFKQQLRRIRLPPKMFTAILTGNNGCTNSPCSSCCLAYGTGSCEETTPASTGLSAGPKKPREQTETTAERRESDCNSLRCDVTPVCPQYSGSPQGSMTEKADQPFVLVSSLDPWNHEVQIDRNSQIGGDEGAMLRDSRPVAEQTEETRPCKFSVDEEFKLGDVTSSSREEGCLEGVFNDIQRCPQAPVNDVSQKDTELLESRELNTSESRTTRESKGRLSDRRILVLRKSSSIFSLCCCTLKMLTTGAVERYGPKPLTTHSQS</sequence>
<evidence type="ECO:0000313" key="9">
    <source>
        <dbReference type="EMBL" id="CBZ53785.1"/>
    </source>
</evidence>
<dbReference type="eggNOG" id="KOG2899">
    <property type="taxonomic scope" value="Eukaryota"/>
</dbReference>
<dbReference type="PANTHER" id="PTHR12315:SF0">
    <property type="entry name" value="7SK SNRNA METHYLPHOSPHATE CAPPING ENZYME"/>
    <property type="match status" value="1"/>
</dbReference>
<reference evidence="11" key="3">
    <citation type="journal article" date="2012" name="PLoS Pathog.">
        <title>Comparative genomics of the apicomplexan parasites Toxoplasma gondii and Neospora caninum: Coccidia differing in host range and transmission strategy.</title>
        <authorList>
            <person name="Reid A.J."/>
            <person name="Vermont S.J."/>
            <person name="Cotton J.A."/>
            <person name="Harris D."/>
            <person name="Hill-Cawthorne G.A."/>
            <person name="Konen-Waisman S."/>
            <person name="Latham S.M."/>
            <person name="Mourier T."/>
            <person name="Norton R."/>
            <person name="Quail M.A."/>
            <person name="Sanders M."/>
            <person name="Shanmugam D."/>
            <person name="Sohal A."/>
            <person name="Wasmuth J.D."/>
            <person name="Brunk B."/>
            <person name="Grigg M.E."/>
            <person name="Howard J.C."/>
            <person name="Parkinson J."/>
            <person name="Roos D.S."/>
            <person name="Trees A.J."/>
            <person name="Berriman M."/>
            <person name="Pain A."/>
            <person name="Wastling J.M."/>
        </authorList>
    </citation>
    <scope>NUCLEOTIDE SEQUENCE [LARGE SCALE GENOMIC DNA]</scope>
    <source>
        <strain evidence="11">Liverpool</strain>
    </source>
</reference>
<dbReference type="GO" id="GO:0040031">
    <property type="term" value="P:snRNA modification"/>
    <property type="evidence" value="ECO:0007669"/>
    <property type="project" value="TreeGrafter"/>
</dbReference>
<keyword evidence="2 6" id="KW-0489">Methyltransferase</keyword>
<dbReference type="GO" id="GO:0008171">
    <property type="term" value="F:O-methyltransferase activity"/>
    <property type="evidence" value="ECO:0007669"/>
    <property type="project" value="UniProtKB-UniRule"/>
</dbReference>
<proteinExistence type="inferred from homology"/>
<keyword evidence="11" id="KW-1185">Reference proteome</keyword>
<feature type="region of interest" description="Disordered" evidence="7">
    <location>
        <begin position="1"/>
        <end position="38"/>
    </location>
</feature>
<dbReference type="GO" id="GO:0032259">
    <property type="term" value="P:methylation"/>
    <property type="evidence" value="ECO:0007669"/>
    <property type="project" value="UniProtKB-KW"/>
</dbReference>
<dbReference type="PROSITE" id="PS51515">
    <property type="entry name" value="BIN3_SAM"/>
    <property type="match status" value="1"/>
</dbReference>
<evidence type="ECO:0000256" key="2">
    <source>
        <dbReference type="ARBA" id="ARBA00022603"/>
    </source>
</evidence>
<dbReference type="EMBL" id="LN714483">
    <property type="protein sequence ID" value="CEL67778.1"/>
    <property type="molecule type" value="Genomic_DNA"/>
</dbReference>
<dbReference type="EC" id="2.1.1.-" evidence="6"/>
<dbReference type="InterPro" id="IPR029063">
    <property type="entry name" value="SAM-dependent_MTases_sf"/>
</dbReference>
<feature type="region of interest" description="Disordered" evidence="7">
    <location>
        <begin position="575"/>
        <end position="601"/>
    </location>
</feature>
<feature type="compositionally biased region" description="Basic and acidic residues" evidence="7">
    <location>
        <begin position="244"/>
        <end position="255"/>
    </location>
</feature>
<evidence type="ECO:0000256" key="6">
    <source>
        <dbReference type="RuleBase" id="RU367087"/>
    </source>
</evidence>
<dbReference type="AlphaFoldDB" id="F0VJ74"/>
<feature type="compositionally biased region" description="Polar residues" evidence="7">
    <location>
        <begin position="114"/>
        <end position="124"/>
    </location>
</feature>
<gene>
    <name evidence="10" type="ORF">BN1204_035660</name>
    <name evidence="9" type="ORF">NCLIV_035660</name>
</gene>
<evidence type="ECO:0000256" key="5">
    <source>
        <dbReference type="PROSITE-ProRule" id="PRU00848"/>
    </source>
</evidence>
<evidence type="ECO:0000259" key="8">
    <source>
        <dbReference type="PROSITE" id="PS51515"/>
    </source>
</evidence>
<evidence type="ECO:0000313" key="10">
    <source>
        <dbReference type="EMBL" id="CEL67778.1"/>
    </source>
</evidence>
<name>F0VJ74_NEOCL</name>
<dbReference type="VEuPathDB" id="ToxoDB:NCLIV_035660"/>
<feature type="compositionally biased region" description="Basic and acidic residues" evidence="7">
    <location>
        <begin position="290"/>
        <end position="306"/>
    </location>
</feature>
<dbReference type="GO" id="GO:0008173">
    <property type="term" value="F:RNA methyltransferase activity"/>
    <property type="evidence" value="ECO:0007669"/>
    <property type="project" value="UniProtKB-UniRule"/>
</dbReference>
<dbReference type="OMA" id="FPAYYAG"/>
<dbReference type="CDD" id="cd02440">
    <property type="entry name" value="AdoMet_MTases"/>
    <property type="match status" value="1"/>
</dbReference>
<feature type="compositionally biased region" description="Basic and acidic residues" evidence="7">
    <location>
        <begin position="587"/>
        <end position="601"/>
    </location>
</feature>
<comment type="similarity">
    <text evidence="1 6">Belongs to the methyltransferase superfamily.</text>
</comment>
<dbReference type="PANTHER" id="PTHR12315">
    <property type="entry name" value="BICOID-INTERACTING PROTEIN RELATED"/>
    <property type="match status" value="1"/>
</dbReference>
<protein>
    <recommendedName>
        <fullName evidence="6">RNA methyltransferase</fullName>
        <ecNumber evidence="6">2.1.1.-</ecNumber>
    </recommendedName>
</protein>
<feature type="region of interest" description="Disordered" evidence="7">
    <location>
        <begin position="96"/>
        <end position="130"/>
    </location>
</feature>
<dbReference type="InParanoid" id="F0VJ74"/>
<evidence type="ECO:0000256" key="7">
    <source>
        <dbReference type="SAM" id="MobiDB-lite"/>
    </source>
</evidence>
<dbReference type="EMBL" id="FR823390">
    <property type="protein sequence ID" value="CBZ53785.1"/>
    <property type="molecule type" value="Genomic_DNA"/>
</dbReference>
<reference evidence="9" key="2">
    <citation type="submission" date="2011-03" db="EMBL/GenBank/DDBJ databases">
        <title>Comparative genomics and transcriptomics of Neospora caninum and Toxoplasma gondii.</title>
        <authorList>
            <person name="Reid A.J."/>
            <person name="Sohal A."/>
            <person name="Harris D."/>
            <person name="Quail M."/>
            <person name="Sanders M."/>
            <person name="Berriman M."/>
            <person name="Wastling J.M."/>
            <person name="Pain A."/>
        </authorList>
    </citation>
    <scope>NUCLEOTIDE SEQUENCE</scope>
    <source>
        <strain evidence="9">Liverpool</strain>
    </source>
</reference>
<dbReference type="SUPFAM" id="SSF53335">
    <property type="entry name" value="S-adenosyl-L-methionine-dependent methyltransferases"/>
    <property type="match status" value="1"/>
</dbReference>